<dbReference type="AlphaFoldDB" id="A0A0C2WPY0"/>
<evidence type="ECO:0000313" key="3">
    <source>
        <dbReference type="EMBL" id="KIM28263.1"/>
    </source>
</evidence>
<reference evidence="4" key="2">
    <citation type="submission" date="2015-01" db="EMBL/GenBank/DDBJ databases">
        <title>Evolutionary Origins and Diversification of the Mycorrhizal Mutualists.</title>
        <authorList>
            <consortium name="DOE Joint Genome Institute"/>
            <consortium name="Mycorrhizal Genomics Consortium"/>
            <person name="Kohler A."/>
            <person name="Kuo A."/>
            <person name="Nagy L.G."/>
            <person name="Floudas D."/>
            <person name="Copeland A."/>
            <person name="Barry K.W."/>
            <person name="Cichocki N."/>
            <person name="Veneault-Fourrey C."/>
            <person name="LaButti K."/>
            <person name="Lindquist E.A."/>
            <person name="Lipzen A."/>
            <person name="Lundell T."/>
            <person name="Morin E."/>
            <person name="Murat C."/>
            <person name="Riley R."/>
            <person name="Ohm R."/>
            <person name="Sun H."/>
            <person name="Tunlid A."/>
            <person name="Henrissat B."/>
            <person name="Grigoriev I.V."/>
            <person name="Hibbett D.S."/>
            <person name="Martin F."/>
        </authorList>
    </citation>
    <scope>NUCLEOTIDE SEQUENCE [LARGE SCALE GENOMIC DNA]</scope>
    <source>
        <strain evidence="4">MAFF 305830</strain>
    </source>
</reference>
<keyword evidence="1" id="KW-0175">Coiled coil</keyword>
<dbReference type="Pfam" id="PF12937">
    <property type="entry name" value="F-box-like"/>
    <property type="match status" value="1"/>
</dbReference>
<evidence type="ECO:0000256" key="1">
    <source>
        <dbReference type="SAM" id="Coils"/>
    </source>
</evidence>
<gene>
    <name evidence="3" type="ORF">M408DRAFT_23967</name>
</gene>
<feature type="domain" description="F-box" evidence="2">
    <location>
        <begin position="56"/>
        <end position="106"/>
    </location>
</feature>
<dbReference type="Gene3D" id="1.20.1280.50">
    <property type="match status" value="1"/>
</dbReference>
<protein>
    <recommendedName>
        <fullName evidence="2">F-box domain-containing protein</fullName>
    </recommendedName>
</protein>
<dbReference type="InterPro" id="IPR036047">
    <property type="entry name" value="F-box-like_dom_sf"/>
</dbReference>
<organism evidence="3 4">
    <name type="scientific">Serendipita vermifera MAFF 305830</name>
    <dbReference type="NCBI Taxonomy" id="933852"/>
    <lineage>
        <taxon>Eukaryota</taxon>
        <taxon>Fungi</taxon>
        <taxon>Dikarya</taxon>
        <taxon>Basidiomycota</taxon>
        <taxon>Agaricomycotina</taxon>
        <taxon>Agaricomycetes</taxon>
        <taxon>Sebacinales</taxon>
        <taxon>Serendipitaceae</taxon>
        <taxon>Serendipita</taxon>
    </lineage>
</organism>
<evidence type="ECO:0000313" key="4">
    <source>
        <dbReference type="Proteomes" id="UP000054097"/>
    </source>
</evidence>
<dbReference type="PROSITE" id="PS50181">
    <property type="entry name" value="FBOX"/>
    <property type="match status" value="1"/>
</dbReference>
<dbReference type="OrthoDB" id="2884925at2759"/>
<dbReference type="HOGENOM" id="CLU_649184_0_0_1"/>
<dbReference type="EMBL" id="KN824294">
    <property type="protein sequence ID" value="KIM28263.1"/>
    <property type="molecule type" value="Genomic_DNA"/>
</dbReference>
<dbReference type="Proteomes" id="UP000054097">
    <property type="component" value="Unassembled WGS sequence"/>
</dbReference>
<reference evidence="3 4" key="1">
    <citation type="submission" date="2014-04" db="EMBL/GenBank/DDBJ databases">
        <authorList>
            <consortium name="DOE Joint Genome Institute"/>
            <person name="Kuo A."/>
            <person name="Zuccaro A."/>
            <person name="Kohler A."/>
            <person name="Nagy L.G."/>
            <person name="Floudas D."/>
            <person name="Copeland A."/>
            <person name="Barry K.W."/>
            <person name="Cichocki N."/>
            <person name="Veneault-Fourrey C."/>
            <person name="LaButti K."/>
            <person name="Lindquist E.A."/>
            <person name="Lipzen A."/>
            <person name="Lundell T."/>
            <person name="Morin E."/>
            <person name="Murat C."/>
            <person name="Sun H."/>
            <person name="Tunlid A."/>
            <person name="Henrissat B."/>
            <person name="Grigoriev I.V."/>
            <person name="Hibbett D.S."/>
            <person name="Martin F."/>
            <person name="Nordberg H.P."/>
            <person name="Cantor M.N."/>
            <person name="Hua S.X."/>
        </authorList>
    </citation>
    <scope>NUCLEOTIDE SEQUENCE [LARGE SCALE GENOMIC DNA]</scope>
    <source>
        <strain evidence="3 4">MAFF 305830</strain>
    </source>
</reference>
<accession>A0A0C2WPY0</accession>
<dbReference type="InterPro" id="IPR001810">
    <property type="entry name" value="F-box_dom"/>
</dbReference>
<name>A0A0C2WPY0_SERVB</name>
<evidence type="ECO:0000259" key="2">
    <source>
        <dbReference type="PROSITE" id="PS50181"/>
    </source>
</evidence>
<dbReference type="SUPFAM" id="SSF81383">
    <property type="entry name" value="F-box domain"/>
    <property type="match status" value="1"/>
</dbReference>
<feature type="coiled-coil region" evidence="1">
    <location>
        <begin position="21"/>
        <end position="55"/>
    </location>
</feature>
<sequence length="488" mass="56151">MDGLTTPTELPAFLQEKYEALEITNKHIKDLKSQLDLAKETRKNLLKEINAFRQAEVPISKLPLDVLPTIFEYWDEDPYTRNRTLSLVCKTWYETIFSSTAFWSNIVIRFDWDLRGIRSLLRFAELCHQRSGDKPLNIILDLRRILPYANYIAQILDRSSAYFRIFVNPVDKQAFSMWTSRTDNESLQPPYPNKDGYNEVPQIIFRRLIRQAGVHTGRWRSLVIHMPNHLQGEFVREALSAFKGNFDALMEFQVQGGPYNNVESPKHYLPVCPNLRHFSTNQNLALGKLPCNVALMETMCLDNNYNSWSFMVYALHARFDSLHTLELKAYIGPVVPDGRKVPLQQLVSLRLSATGAICQTILNGIDAPKLMRLHLQQFTGQPFEPPVTELLSNVKTLLLQSFGVELEQARKGNAALARILRQTQSLNTLTIIKNEWPSTWVIEEIVKRLKSDGYPLTHLNEIIIFGQQDNATDRFLAPKPEDLTILRI</sequence>
<proteinExistence type="predicted"/>
<keyword evidence="4" id="KW-1185">Reference proteome</keyword>